<dbReference type="Pfam" id="PF08206">
    <property type="entry name" value="OB_RNB"/>
    <property type="match status" value="1"/>
</dbReference>
<evidence type="ECO:0000256" key="4">
    <source>
        <dbReference type="ARBA" id="ARBA00022722"/>
    </source>
</evidence>
<evidence type="ECO:0000313" key="10">
    <source>
        <dbReference type="EMBL" id="RCX05657.1"/>
    </source>
</evidence>
<sequence>MNKKTKSKKNTQITAVKDLKNKILKTLSSEPGKQLNYKQVSARLHITDREQRKVLKDCLDALVRDKVIESPTEGKYVFRPKSQTVLGVLEITNAGHGFVIADPLPDGTRMPDIFIDKEALNRALPGDRVQVALYAFKRRDLPHGEIIGILERERTEFVGTFMAARKKYGFVVPDNKRIYTDFYIGEENKNGAADGDKVVVQLTDWPEQATSPFGKIIKVLGRPGEHETEIHSILAEYDLPYEFPADVEEEAEKIPDKLDPKEISKRRDFRGVVTFTIDPEDAKDFDDALSVRPLENGNLEVGVHIADVTYYVRPGSKIDEEAYQRGTSVYLVDRVVPMLPEKLSNYLCSLRPKEDKFCFSAVFEIDAKAHVHSVWFGRTIIHSQRRFTYEEAEGILKTGKGDFARELKILNSIAKKLRTQRFKAGSIGFDKSEVKFILDEKNNPTGVYQKTIGDSNHLIEEFMLLANKYVAMAVGRNADGKPSGKIMVYRVHDDPDPDKLIELQGFVSRFGYKLHISSRKQITNSINAMLNAVKGKPEQNLIETLAIRSMAKAIYSTKNRGHYGLGFEYYTHFTSPIRRYPDVMVHRILQWHLEGKEAKNKNLWEEKCKHSSQREKLATDAERASVKYMMSKFLMDKIGKTFEGVISGVTEYGIYVELVDNKCEGMIRISDFKDDYYIFDEDNYQLIGSRKGKIYQLGEKLKVRVKKVDLQKKQIDFSVVE</sequence>
<dbReference type="NCBIfam" id="TIGR02063">
    <property type="entry name" value="RNase_R"/>
    <property type="match status" value="1"/>
</dbReference>
<name>A0A369AC41_9FLAO</name>
<keyword evidence="6 8" id="KW-0269">Exonuclease</keyword>
<keyword evidence="7 8" id="KW-0694">RNA-binding</keyword>
<comment type="similarity">
    <text evidence="8">Belongs to the RNR ribonuclease family. RNase R subfamily.</text>
</comment>
<keyword evidence="5 8" id="KW-0378">Hydrolase</keyword>
<keyword evidence="11" id="KW-1185">Reference proteome</keyword>
<evidence type="ECO:0000256" key="7">
    <source>
        <dbReference type="ARBA" id="ARBA00022884"/>
    </source>
</evidence>
<dbReference type="GO" id="GO:0006402">
    <property type="term" value="P:mRNA catabolic process"/>
    <property type="evidence" value="ECO:0007669"/>
    <property type="project" value="TreeGrafter"/>
</dbReference>
<dbReference type="PANTHER" id="PTHR23355">
    <property type="entry name" value="RIBONUCLEASE"/>
    <property type="match status" value="1"/>
</dbReference>
<dbReference type="NCBIfam" id="TIGR00358">
    <property type="entry name" value="3_prime_RNase"/>
    <property type="match status" value="1"/>
</dbReference>
<dbReference type="GO" id="GO:0005829">
    <property type="term" value="C:cytosol"/>
    <property type="evidence" value="ECO:0007669"/>
    <property type="project" value="TreeGrafter"/>
</dbReference>
<organism evidence="10 11">
    <name type="scientific">Schleiferia thermophila</name>
    <dbReference type="NCBI Taxonomy" id="884107"/>
    <lineage>
        <taxon>Bacteria</taxon>
        <taxon>Pseudomonadati</taxon>
        <taxon>Bacteroidota</taxon>
        <taxon>Flavobacteriia</taxon>
        <taxon>Flavobacteriales</taxon>
        <taxon>Schleiferiaceae</taxon>
        <taxon>Schleiferia</taxon>
    </lineage>
</organism>
<dbReference type="InterPro" id="IPR022966">
    <property type="entry name" value="RNase_II/R_CS"/>
</dbReference>
<evidence type="ECO:0000256" key="5">
    <source>
        <dbReference type="ARBA" id="ARBA00022801"/>
    </source>
</evidence>
<dbReference type="InterPro" id="IPR003029">
    <property type="entry name" value="S1_domain"/>
</dbReference>
<dbReference type="Pfam" id="PF00575">
    <property type="entry name" value="S1"/>
    <property type="match status" value="1"/>
</dbReference>
<keyword evidence="3 8" id="KW-0963">Cytoplasm</keyword>
<dbReference type="EMBL" id="QPJS01000001">
    <property type="protein sequence ID" value="RCX05657.1"/>
    <property type="molecule type" value="Genomic_DNA"/>
</dbReference>
<dbReference type="InterPro" id="IPR012340">
    <property type="entry name" value="NA-bd_OB-fold"/>
</dbReference>
<dbReference type="AlphaFoldDB" id="A0A369AC41"/>
<comment type="catalytic activity">
    <reaction evidence="1 8">
        <text>Exonucleolytic cleavage in the 3'- to 5'-direction to yield nucleoside 5'-phosphates.</text>
        <dbReference type="EC" id="3.1.13.1"/>
    </reaction>
</comment>
<dbReference type="Pfam" id="PF17876">
    <property type="entry name" value="CSD2"/>
    <property type="match status" value="1"/>
</dbReference>
<dbReference type="Pfam" id="PF00773">
    <property type="entry name" value="RNB"/>
    <property type="match status" value="1"/>
</dbReference>
<evidence type="ECO:0000256" key="3">
    <source>
        <dbReference type="ARBA" id="ARBA00022490"/>
    </source>
</evidence>
<dbReference type="SMART" id="SM00316">
    <property type="entry name" value="S1"/>
    <property type="match status" value="1"/>
</dbReference>
<reference evidence="10 11" key="1">
    <citation type="submission" date="2018-07" db="EMBL/GenBank/DDBJ databases">
        <title>Genomic Encyclopedia of Type Strains, Phase IV (KMG-IV): sequencing the most valuable type-strain genomes for metagenomic binning, comparative biology and taxonomic classification.</title>
        <authorList>
            <person name="Goeker M."/>
        </authorList>
    </citation>
    <scope>NUCLEOTIDE SEQUENCE [LARGE SCALE GENOMIC DNA]</scope>
    <source>
        <strain evidence="10 11">DSM 21410</strain>
    </source>
</reference>
<dbReference type="InterPro" id="IPR040476">
    <property type="entry name" value="CSD2"/>
</dbReference>
<dbReference type="HAMAP" id="MF_01895">
    <property type="entry name" value="RNase_R"/>
    <property type="match status" value="1"/>
</dbReference>
<dbReference type="InterPro" id="IPR013223">
    <property type="entry name" value="RNase_B_OB_dom"/>
</dbReference>
<evidence type="ECO:0000256" key="1">
    <source>
        <dbReference type="ARBA" id="ARBA00001849"/>
    </source>
</evidence>
<dbReference type="InterPro" id="IPR011805">
    <property type="entry name" value="RNase_R"/>
</dbReference>
<comment type="subcellular location">
    <subcellularLocation>
        <location evidence="2 8">Cytoplasm</location>
    </subcellularLocation>
</comment>
<evidence type="ECO:0000256" key="8">
    <source>
        <dbReference type="HAMAP-Rule" id="MF_01895"/>
    </source>
</evidence>
<comment type="function">
    <text evidence="8">3'-5' exoribonuclease that releases 5'-nucleoside monophosphates and is involved in maturation of structured RNAs.</text>
</comment>
<protein>
    <recommendedName>
        <fullName evidence="8">Ribonuclease R</fullName>
        <shortName evidence="8">RNase R</shortName>
        <ecNumber evidence="8">3.1.13.1</ecNumber>
    </recommendedName>
</protein>
<dbReference type="SMART" id="SM00955">
    <property type="entry name" value="RNB"/>
    <property type="match status" value="1"/>
</dbReference>
<dbReference type="EC" id="3.1.13.1" evidence="8"/>
<dbReference type="PROSITE" id="PS50126">
    <property type="entry name" value="S1"/>
    <property type="match status" value="1"/>
</dbReference>
<dbReference type="SUPFAM" id="SSF50249">
    <property type="entry name" value="Nucleic acid-binding proteins"/>
    <property type="match status" value="4"/>
</dbReference>
<gene>
    <name evidence="8" type="primary">rnr</name>
    <name evidence="10" type="ORF">DES35_101945</name>
</gene>
<dbReference type="GO" id="GO:0008859">
    <property type="term" value="F:exoribonuclease II activity"/>
    <property type="evidence" value="ECO:0007669"/>
    <property type="project" value="UniProtKB-UniRule"/>
</dbReference>
<dbReference type="InterPro" id="IPR004476">
    <property type="entry name" value="RNase_II/RNase_R"/>
</dbReference>
<evidence type="ECO:0000313" key="11">
    <source>
        <dbReference type="Proteomes" id="UP000253517"/>
    </source>
</evidence>
<feature type="domain" description="S1 motif" evidence="9">
    <location>
        <begin position="639"/>
        <end position="720"/>
    </location>
</feature>
<comment type="caution">
    <text evidence="10">The sequence shown here is derived from an EMBL/GenBank/DDBJ whole genome shotgun (WGS) entry which is preliminary data.</text>
</comment>
<dbReference type="PANTHER" id="PTHR23355:SF9">
    <property type="entry name" value="DIS3-LIKE EXONUCLEASE 2"/>
    <property type="match status" value="1"/>
</dbReference>
<proteinExistence type="inferred from homology"/>
<keyword evidence="4 8" id="KW-0540">Nuclease</keyword>
<dbReference type="InterPro" id="IPR050180">
    <property type="entry name" value="RNR_Ribonuclease"/>
</dbReference>
<dbReference type="RefSeq" id="WP_114366023.1">
    <property type="nucleotide sequence ID" value="NZ_BHZF01000001.1"/>
</dbReference>
<dbReference type="GO" id="GO:0003723">
    <property type="term" value="F:RNA binding"/>
    <property type="evidence" value="ECO:0007669"/>
    <property type="project" value="UniProtKB-UniRule"/>
</dbReference>
<evidence type="ECO:0000256" key="2">
    <source>
        <dbReference type="ARBA" id="ARBA00004496"/>
    </source>
</evidence>
<evidence type="ECO:0000256" key="6">
    <source>
        <dbReference type="ARBA" id="ARBA00022839"/>
    </source>
</evidence>
<dbReference type="InterPro" id="IPR001900">
    <property type="entry name" value="RNase_II/R"/>
</dbReference>
<dbReference type="Gene3D" id="2.40.50.140">
    <property type="entry name" value="Nucleic acid-binding proteins"/>
    <property type="match status" value="3"/>
</dbReference>
<dbReference type="Proteomes" id="UP000253517">
    <property type="component" value="Unassembled WGS sequence"/>
</dbReference>
<dbReference type="PROSITE" id="PS01175">
    <property type="entry name" value="RIBONUCLEASE_II"/>
    <property type="match status" value="1"/>
</dbReference>
<evidence type="ECO:0000259" key="9">
    <source>
        <dbReference type="PROSITE" id="PS50126"/>
    </source>
</evidence>
<accession>A0A369AC41</accession>
<dbReference type="CDD" id="cd04471">
    <property type="entry name" value="S1_RNase_R"/>
    <property type="match status" value="1"/>
</dbReference>